<keyword evidence="5" id="KW-1185">Reference proteome</keyword>
<feature type="compositionally biased region" description="Low complexity" evidence="1">
    <location>
        <begin position="1608"/>
        <end position="1617"/>
    </location>
</feature>
<evidence type="ECO:0000259" key="3">
    <source>
        <dbReference type="Pfam" id="PF14644"/>
    </source>
</evidence>
<dbReference type="PANTHER" id="PTHR21444:SF14">
    <property type="entry name" value="COILED-COIL DOMAIN-CONTAINING PROTEIN 180"/>
    <property type="match status" value="1"/>
</dbReference>
<sequence>MAAPAVSGNGSLTEKLRDRHVATVQSFQKTVRETCQQLDVDALNALTDLRTTLAISRTRSEGLMETLELRINSGRAQLEREAEAFSQRQVGESVSLVVDYFHVDGVHSPDSREERIVAERAAVLQMYVQLRVLHGERMEHLQLTNNVLVEIETNRRQTLRQLMEALMHDLSKVAHLGVTDCHVLVQRAIASVNEQLITNQRTCKTLISQLKQHELLKQRDYAERSATLFGSLLHLAQDSAILWTQQLLASKSFRDPRSRTSKLKRIQAASTATKGEVTHALHGMQSLAETLKRYRSSDMLETCGGTEPNGWLRFFNDDIFKPIFSQPPGVVADEWRVFLEVILHNAQCSVVTLSEDTDTIESQLIAEMGRMCDVLAQAIEFIYTPKDEEVEWVRQGSLDGENLYPFQNFVNPDVGSMEDGKRAAHEALQPLCTELHEESSWFKKTVAQNLELHKSQLDDALMRAPGNVTATFKDTTAAMTTATETPQQHVRTFYVTQYEAEKDYVDQLSWLERDVADITNRLEHAGTIDTAKSLCIEGMAKLEEIERLYVRYHKQRVGPMPTATADAEKLLESESKALYGKLNVVPRVVGGAAGDPSPSLETSLKGSKRVASKLSTSLLQQPPSALSVTVLEPGQQVITLSDGSELVVLGPMKYGMDVPPVPKPDELTSPTTASATTPRAPGDKPAGKAPAPKGKKPTAADAEAEAAELAAAQAAAALHAQPSPTLAWFIARLEPILSDVFCDGCLFSESSIIAFKNTMRDNMLEWLLQLKIRVMNSIRTYCDENKKALDRQMNECIRRHQRRPPTLQAQIYETRLRELHDGNVSREKYFEWLTGRVATLTSNAALHQQKCTDEFQRDLDRLRETTANVSNMMSAAALESHGRSVADGARRALVKIQQREEEGKKQVQQMIATILQECTSFRNERLKSFEEGGSMAKEETQAAADSIARTIADGEAASANAIRELETLSAAQSTSLEAVKASYHDTKVHNSDELAFFVRIQEVFAQLKGRVSNLMSTSVNTQRSIDEMLQELEDMLASAPLRTDASALEKRNLSTDYPASFKELRRSITDIDTSAPESWQGYHETLSNRLISTNLAASAGVRQALPNKLLMLIDKLRMALYLRGLFLGCLAYNVEYLAVPPDSMIEPPRGAAANNNAGVAGTTSVDPGAGKKGAAASPKGAKGAAGGGKGDAAAAASSAIAATPAAVPAVIKKKGAGKKGAAASPKGAKGAASGGKGDAAAAASSAISATPAAVPAVIKAETEVSKWAATCQSDFTTTAQKYFQSRAPPLLRPQVLGGVMMDEVQLTAAARISEQQEKSSNHIAEATKRYREQVQRLFFALHNCGAVLCNGLFNLSVSSLTMRLDDVFRVFNKFYSEMLHAKADNSSLVKGSLALPSNRPQLEALNATESARQEECKRLLQAFEQICLRELQEEASRVSSRVCHSTQTLFTMLRGVVTPEHIVPGEGVVLGQHKSLKKLMRQKLREDAAKALETSAGVPAGGGKGGAAPAAAAKKPEAKKPAEKPSGKGGKGGKGDSAVTGTKQEDEDAAAGLVPLERTLTEYPGIITNAVRVFLRYRADHPSLESPPNHYVRPAQWEAERLFAKQQQELEQQAAAEQSKKPAAKAAAKPAAKASSPTAAGPNGIPGTPSTPLVDDDVSVALTAPRDRLHQQTVLLRQTSVEAFTALCSKMGAESQRKFESLLTLEGGWNASWVETINSLCTEKNQPPKK</sequence>
<feature type="region of interest" description="Disordered" evidence="1">
    <location>
        <begin position="1608"/>
        <end position="1652"/>
    </location>
</feature>
<dbReference type="PANTHER" id="PTHR21444">
    <property type="entry name" value="COILED-COIL DOMAIN-CONTAINING PROTEIN 180"/>
    <property type="match status" value="1"/>
</dbReference>
<dbReference type="VEuPathDB" id="TriTrypDB:BSAL_19075"/>
<evidence type="ECO:0000259" key="2">
    <source>
        <dbReference type="Pfam" id="PF14643"/>
    </source>
</evidence>
<feature type="compositionally biased region" description="Low complexity" evidence="1">
    <location>
        <begin position="1172"/>
        <end position="1182"/>
    </location>
</feature>
<feature type="domain" description="DUF4456" evidence="3">
    <location>
        <begin position="1276"/>
        <end position="1482"/>
    </location>
</feature>
<feature type="domain" description="DUF4455" evidence="2">
    <location>
        <begin position="141"/>
        <end position="264"/>
    </location>
</feature>
<evidence type="ECO:0008006" key="6">
    <source>
        <dbReference type="Google" id="ProtNLM"/>
    </source>
</evidence>
<dbReference type="Pfam" id="PF14643">
    <property type="entry name" value="DUF4455"/>
    <property type="match status" value="1"/>
</dbReference>
<proteinExistence type="predicted"/>
<feature type="compositionally biased region" description="Low complexity" evidence="1">
    <location>
        <begin position="1624"/>
        <end position="1640"/>
    </location>
</feature>
<reference evidence="5" key="1">
    <citation type="submission" date="2015-09" db="EMBL/GenBank/DDBJ databases">
        <authorList>
            <consortium name="Pathogen Informatics"/>
        </authorList>
    </citation>
    <scope>NUCLEOTIDE SEQUENCE [LARGE SCALE GENOMIC DNA]</scope>
    <source>
        <strain evidence="5">Lake Konstanz</strain>
    </source>
</reference>
<evidence type="ECO:0000313" key="5">
    <source>
        <dbReference type="Proteomes" id="UP000051952"/>
    </source>
</evidence>
<feature type="compositionally biased region" description="Low complexity" evidence="1">
    <location>
        <begin position="687"/>
        <end position="702"/>
    </location>
</feature>
<dbReference type="Pfam" id="PF14644">
    <property type="entry name" value="DUF4456"/>
    <property type="match status" value="1"/>
</dbReference>
<feature type="compositionally biased region" description="Low complexity" evidence="1">
    <location>
        <begin position="668"/>
        <end position="680"/>
    </location>
</feature>
<organism evidence="4 5">
    <name type="scientific">Bodo saltans</name>
    <name type="common">Flagellated protozoan</name>
    <dbReference type="NCBI Taxonomy" id="75058"/>
    <lineage>
        <taxon>Eukaryota</taxon>
        <taxon>Discoba</taxon>
        <taxon>Euglenozoa</taxon>
        <taxon>Kinetoplastea</taxon>
        <taxon>Metakinetoplastina</taxon>
        <taxon>Eubodonida</taxon>
        <taxon>Bodonidae</taxon>
        <taxon>Bodo</taxon>
    </lineage>
</organism>
<evidence type="ECO:0000256" key="1">
    <source>
        <dbReference type="SAM" id="MobiDB-lite"/>
    </source>
</evidence>
<accession>A0A0S4JGC2</accession>
<dbReference type="InterPro" id="IPR028089">
    <property type="entry name" value="DUF4455"/>
</dbReference>
<dbReference type="InterPro" id="IPR027914">
    <property type="entry name" value="DUF4456"/>
</dbReference>
<dbReference type="Proteomes" id="UP000051952">
    <property type="component" value="Unassembled WGS sequence"/>
</dbReference>
<name>A0A0S4JGC2_BODSA</name>
<dbReference type="OrthoDB" id="272766at2759"/>
<feature type="region of interest" description="Disordered" evidence="1">
    <location>
        <begin position="658"/>
        <end position="702"/>
    </location>
</feature>
<gene>
    <name evidence="4" type="ORF">BSAL_19075</name>
</gene>
<feature type="region of interest" description="Disordered" evidence="1">
    <location>
        <begin position="1495"/>
        <end position="1550"/>
    </location>
</feature>
<feature type="compositionally biased region" description="Basic and acidic residues" evidence="1">
    <location>
        <begin position="1514"/>
        <end position="1526"/>
    </location>
</feature>
<protein>
    <recommendedName>
        <fullName evidence="6">DUF4456 domain-containing protein</fullName>
    </recommendedName>
</protein>
<dbReference type="OMA" id="ILHHTNE"/>
<feature type="region of interest" description="Disordered" evidence="1">
    <location>
        <begin position="1156"/>
        <end position="1188"/>
    </location>
</feature>
<evidence type="ECO:0000313" key="4">
    <source>
        <dbReference type="EMBL" id="CUG89058.1"/>
    </source>
</evidence>
<dbReference type="EMBL" id="CYKH01001702">
    <property type="protein sequence ID" value="CUG89058.1"/>
    <property type="molecule type" value="Genomic_DNA"/>
</dbReference>